<protein>
    <submittedName>
        <fullName evidence="1">Uncharacterized protein</fullName>
    </submittedName>
</protein>
<dbReference type="EMBL" id="CAJJDP010000153">
    <property type="protein sequence ID" value="CAD8210683.1"/>
    <property type="molecule type" value="Genomic_DNA"/>
</dbReference>
<name>A0A8S1YBA6_PAROT</name>
<evidence type="ECO:0000313" key="1">
    <source>
        <dbReference type="EMBL" id="CAD8210683.1"/>
    </source>
</evidence>
<organism evidence="1 2">
    <name type="scientific">Paramecium octaurelia</name>
    <dbReference type="NCBI Taxonomy" id="43137"/>
    <lineage>
        <taxon>Eukaryota</taxon>
        <taxon>Sar</taxon>
        <taxon>Alveolata</taxon>
        <taxon>Ciliophora</taxon>
        <taxon>Intramacronucleata</taxon>
        <taxon>Oligohymenophorea</taxon>
        <taxon>Peniculida</taxon>
        <taxon>Parameciidae</taxon>
        <taxon>Paramecium</taxon>
    </lineage>
</organism>
<gene>
    <name evidence="1" type="ORF">POCTA_138.1.T1510151</name>
</gene>
<accession>A0A8S1YBA6</accession>
<proteinExistence type="predicted"/>
<dbReference type="Proteomes" id="UP000683925">
    <property type="component" value="Unassembled WGS sequence"/>
</dbReference>
<comment type="caution">
    <text evidence="1">The sequence shown here is derived from an EMBL/GenBank/DDBJ whole genome shotgun (WGS) entry which is preliminary data.</text>
</comment>
<sequence length="75" mass="8996">MLSIKEFAHLGHIPVYRKDYKLMRIHLMDYFQLSIQSHQGCTFSFSILLFDIYLIAYAKNDQLIFIIIISRVYYS</sequence>
<evidence type="ECO:0000313" key="2">
    <source>
        <dbReference type="Proteomes" id="UP000683925"/>
    </source>
</evidence>
<keyword evidence="2" id="KW-1185">Reference proteome</keyword>
<reference evidence="1" key="1">
    <citation type="submission" date="2021-01" db="EMBL/GenBank/DDBJ databases">
        <authorList>
            <consortium name="Genoscope - CEA"/>
            <person name="William W."/>
        </authorList>
    </citation>
    <scope>NUCLEOTIDE SEQUENCE</scope>
</reference>
<dbReference type="AlphaFoldDB" id="A0A8S1YBA6"/>